<sequence>MAEISENAPTRLPDHGSVEAVLARLPAGADETVLAAALGEPFPGFAFSAASVDDQYWRDTRSVLAPDGTRIAELRPWMTAEIEKHAGDVNAVWSALRDSGMELAEWHGNAVFAFAPTGPGAADYVQIALGRETEWRAGPIVNPDYRPWGADELLDPSWLSHDAMSDDKILAGPLYRLLGRSGTSIVHVRSFLARCARLERDKREARRPELERRAWVGSDGTRTPFLDMQPNYFDFTPREVRFFQDWEESSARASRVHAHWALDIRDYEHKGERELAFIPRPLHLPGERLEAGDASVHILMDRIEAIDREAGLPFGWFFLMTHGNRIDPDVGEAIAKGLRDARIRLPDHDAKVLLRWADHRYGF</sequence>
<gene>
    <name evidence="1" type="ORF">J2S75_003928</name>
</gene>
<organism evidence="1 2">
    <name type="scientific">Ancylobacter polymorphus</name>
    <dbReference type="NCBI Taxonomy" id="223390"/>
    <lineage>
        <taxon>Bacteria</taxon>
        <taxon>Pseudomonadati</taxon>
        <taxon>Pseudomonadota</taxon>
        <taxon>Alphaproteobacteria</taxon>
        <taxon>Hyphomicrobiales</taxon>
        <taxon>Xanthobacteraceae</taxon>
        <taxon>Ancylobacter</taxon>
    </lineage>
</organism>
<proteinExistence type="predicted"/>
<dbReference type="EMBL" id="JAUSUI010000010">
    <property type="protein sequence ID" value="MDQ0304878.1"/>
    <property type="molecule type" value="Genomic_DNA"/>
</dbReference>
<accession>A0ABU0BGA7</accession>
<reference evidence="1 2" key="1">
    <citation type="submission" date="2023-07" db="EMBL/GenBank/DDBJ databases">
        <title>Genomic Encyclopedia of Type Strains, Phase IV (KMG-IV): sequencing the most valuable type-strain genomes for metagenomic binning, comparative biology and taxonomic classification.</title>
        <authorList>
            <person name="Goeker M."/>
        </authorList>
    </citation>
    <scope>NUCLEOTIDE SEQUENCE [LARGE SCALE GENOMIC DNA]</scope>
    <source>
        <strain evidence="1 2">DSM 2457</strain>
    </source>
</reference>
<dbReference type="RefSeq" id="WP_307022424.1">
    <property type="nucleotide sequence ID" value="NZ_JAUSUI010000010.1"/>
</dbReference>
<name>A0ABU0BGA7_9HYPH</name>
<evidence type="ECO:0000313" key="1">
    <source>
        <dbReference type="EMBL" id="MDQ0304878.1"/>
    </source>
</evidence>
<dbReference type="Proteomes" id="UP001224682">
    <property type="component" value="Unassembled WGS sequence"/>
</dbReference>
<keyword evidence="2" id="KW-1185">Reference proteome</keyword>
<comment type="caution">
    <text evidence="1">The sequence shown here is derived from an EMBL/GenBank/DDBJ whole genome shotgun (WGS) entry which is preliminary data.</text>
</comment>
<evidence type="ECO:0000313" key="2">
    <source>
        <dbReference type="Proteomes" id="UP001224682"/>
    </source>
</evidence>
<protein>
    <submittedName>
        <fullName evidence="1">Uncharacterized protein</fullName>
    </submittedName>
</protein>